<dbReference type="STRING" id="673521.SAMN05660991_00311"/>
<dbReference type="Pfam" id="PF00440">
    <property type="entry name" value="TetR_N"/>
    <property type="match status" value="1"/>
</dbReference>
<keyword evidence="7" id="KW-1185">Reference proteome</keyword>
<dbReference type="Gene3D" id="1.10.10.60">
    <property type="entry name" value="Homeodomain-like"/>
    <property type="match status" value="1"/>
</dbReference>
<evidence type="ECO:0000313" key="6">
    <source>
        <dbReference type="EMBL" id="SEO44030.1"/>
    </source>
</evidence>
<keyword evidence="1" id="KW-0805">Transcription regulation</keyword>
<dbReference type="PANTHER" id="PTHR30055">
    <property type="entry name" value="HTH-TYPE TRANSCRIPTIONAL REGULATOR RUTR"/>
    <property type="match status" value="1"/>
</dbReference>
<evidence type="ECO:0000256" key="2">
    <source>
        <dbReference type="ARBA" id="ARBA00023125"/>
    </source>
</evidence>
<evidence type="ECO:0000256" key="4">
    <source>
        <dbReference type="PROSITE-ProRule" id="PRU00335"/>
    </source>
</evidence>
<dbReference type="InterPro" id="IPR050109">
    <property type="entry name" value="HTH-type_TetR-like_transc_reg"/>
</dbReference>
<sequence length="207" mass="21728">MVPVTGPGLRERKKADTRAALARATLRLAREQGWAEVTVEQIAAAADVSSRTFFNHFSSKEEALLQPAGAEPGRFARQLAEQPAALPAREAARAVLRAGLAEIAADEDGGGWRVRMEVIGSDPALLARAVEVSTAGEREMAEALARRAGQDPDRDLEPVLLAAVLGAALRVTLVRWACAPGPVDLPALFDEAVELVATGLPGPAALS</sequence>
<dbReference type="Proteomes" id="UP000198960">
    <property type="component" value="Unassembled WGS sequence"/>
</dbReference>
<name>A0A1H8PPZ8_9ACTN</name>
<evidence type="ECO:0000256" key="3">
    <source>
        <dbReference type="ARBA" id="ARBA00023163"/>
    </source>
</evidence>
<dbReference type="Gene3D" id="1.10.357.10">
    <property type="entry name" value="Tetracycline Repressor, domain 2"/>
    <property type="match status" value="1"/>
</dbReference>
<evidence type="ECO:0000259" key="5">
    <source>
        <dbReference type="PROSITE" id="PS50977"/>
    </source>
</evidence>
<dbReference type="PANTHER" id="PTHR30055:SF238">
    <property type="entry name" value="MYCOFACTOCIN BIOSYNTHESIS TRANSCRIPTIONAL REGULATOR MFTR-RELATED"/>
    <property type="match status" value="1"/>
</dbReference>
<dbReference type="EMBL" id="FOEE01000001">
    <property type="protein sequence ID" value="SEO44030.1"/>
    <property type="molecule type" value="Genomic_DNA"/>
</dbReference>
<dbReference type="SUPFAM" id="SSF46689">
    <property type="entry name" value="Homeodomain-like"/>
    <property type="match status" value="1"/>
</dbReference>
<dbReference type="PRINTS" id="PR00455">
    <property type="entry name" value="HTHTETR"/>
</dbReference>
<dbReference type="Pfam" id="PF17754">
    <property type="entry name" value="TetR_C_14"/>
    <property type="match status" value="1"/>
</dbReference>
<protein>
    <submittedName>
        <fullName evidence="6">Transcriptional regulator, TetR family</fullName>
    </submittedName>
</protein>
<organism evidence="6 7">
    <name type="scientific">Trujillonella endophytica</name>
    <dbReference type="NCBI Taxonomy" id="673521"/>
    <lineage>
        <taxon>Bacteria</taxon>
        <taxon>Bacillati</taxon>
        <taxon>Actinomycetota</taxon>
        <taxon>Actinomycetes</taxon>
        <taxon>Geodermatophilales</taxon>
        <taxon>Geodermatophilaceae</taxon>
        <taxon>Trujillonella</taxon>
    </lineage>
</organism>
<dbReference type="InterPro" id="IPR041347">
    <property type="entry name" value="MftR_C"/>
</dbReference>
<dbReference type="InterPro" id="IPR009057">
    <property type="entry name" value="Homeodomain-like_sf"/>
</dbReference>
<accession>A0A1H8PPZ8</accession>
<dbReference type="InterPro" id="IPR001647">
    <property type="entry name" value="HTH_TetR"/>
</dbReference>
<dbReference type="GO" id="GO:0000976">
    <property type="term" value="F:transcription cis-regulatory region binding"/>
    <property type="evidence" value="ECO:0007669"/>
    <property type="project" value="TreeGrafter"/>
</dbReference>
<dbReference type="GO" id="GO:0003700">
    <property type="term" value="F:DNA-binding transcription factor activity"/>
    <property type="evidence" value="ECO:0007669"/>
    <property type="project" value="TreeGrafter"/>
</dbReference>
<keyword evidence="3" id="KW-0804">Transcription</keyword>
<dbReference type="AlphaFoldDB" id="A0A1H8PPZ8"/>
<evidence type="ECO:0000256" key="1">
    <source>
        <dbReference type="ARBA" id="ARBA00023015"/>
    </source>
</evidence>
<reference evidence="7" key="1">
    <citation type="submission" date="2016-10" db="EMBL/GenBank/DDBJ databases">
        <authorList>
            <person name="Varghese N."/>
            <person name="Submissions S."/>
        </authorList>
    </citation>
    <scope>NUCLEOTIDE SEQUENCE [LARGE SCALE GENOMIC DNA]</scope>
    <source>
        <strain evidence="7">DSM 45413</strain>
    </source>
</reference>
<keyword evidence="2 4" id="KW-0238">DNA-binding</keyword>
<feature type="domain" description="HTH tetR-type" evidence="5">
    <location>
        <begin position="15"/>
        <end position="75"/>
    </location>
</feature>
<evidence type="ECO:0000313" key="7">
    <source>
        <dbReference type="Proteomes" id="UP000198960"/>
    </source>
</evidence>
<proteinExistence type="predicted"/>
<feature type="DNA-binding region" description="H-T-H motif" evidence="4">
    <location>
        <begin position="38"/>
        <end position="57"/>
    </location>
</feature>
<gene>
    <name evidence="6" type="ORF">SAMN05660991_00311</name>
</gene>
<dbReference type="PROSITE" id="PS50977">
    <property type="entry name" value="HTH_TETR_2"/>
    <property type="match status" value="1"/>
</dbReference>
<dbReference type="OrthoDB" id="3211155at2"/>